<keyword evidence="2" id="KW-1185">Reference proteome</keyword>
<evidence type="ECO:0000313" key="1">
    <source>
        <dbReference type="EMBL" id="CAK7920571.1"/>
    </source>
</evidence>
<dbReference type="EMBL" id="OZ004260">
    <property type="protein sequence ID" value="CAK7920571.1"/>
    <property type="molecule type" value="Genomic_DNA"/>
</dbReference>
<protein>
    <submittedName>
        <fullName evidence="1">Uncharacterized protein</fullName>
    </submittedName>
</protein>
<organism evidence="1 2">
    <name type="scientific">[Candida] anglica</name>
    <dbReference type="NCBI Taxonomy" id="148631"/>
    <lineage>
        <taxon>Eukaryota</taxon>
        <taxon>Fungi</taxon>
        <taxon>Dikarya</taxon>
        <taxon>Ascomycota</taxon>
        <taxon>Saccharomycotina</taxon>
        <taxon>Pichiomycetes</taxon>
        <taxon>Debaryomycetaceae</taxon>
        <taxon>Kurtzmaniella</taxon>
    </lineage>
</organism>
<sequence length="370" mass="43021">MSYKETLCYQLCQLILGAENCTIGLIPETTECFLTHLSEDGKCIEIGIPKKTFLKIFKESHSYWHSVNAGDISLNTYYCTFGYLLTTNENHSIIRLHEVILLRMLSKATEREKSQILLQEFKIIIALLTSRLKKINKSSSLWLWLRKLSITMVFNPLFNGNQTADAFEKFKILIDSAIKACELHFSNYYAASSLRWFIRMVYNHNYELEEYAQQKLIEACHRHLTDSSLWSVLGLLVNEPEGLDYAIEEYNSFVDQISPHISGIQKIQFKPDQTHHHHHQYHRSDTSGVSQSQTKWLLAVKCTIFTPYISILSNESYGLICQSIELEKEELKSMKEKNLCESYIYETSKAFVDTLERVCNKYNGIMHQQH</sequence>
<gene>
    <name evidence="1" type="ORF">CAAN4_H03906</name>
</gene>
<dbReference type="Proteomes" id="UP001497600">
    <property type="component" value="Chromosome H"/>
</dbReference>
<evidence type="ECO:0000313" key="2">
    <source>
        <dbReference type="Proteomes" id="UP001497600"/>
    </source>
</evidence>
<name>A0ABP0EJG4_9ASCO</name>
<accession>A0ABP0EJG4</accession>
<reference evidence="1 2" key="1">
    <citation type="submission" date="2024-01" db="EMBL/GenBank/DDBJ databases">
        <authorList>
            <consortium name="Genoscope - CEA"/>
            <person name="William W."/>
        </authorList>
    </citation>
    <scope>NUCLEOTIDE SEQUENCE [LARGE SCALE GENOMIC DNA]</scope>
    <source>
        <strain evidence="1 2">29B2s-10</strain>
    </source>
</reference>
<proteinExistence type="predicted"/>